<dbReference type="Gene3D" id="3.90.550.60">
    <property type="match status" value="1"/>
</dbReference>
<keyword evidence="3" id="KW-0328">Glycosyltransferase</keyword>
<dbReference type="AlphaFoldDB" id="A0A087AZS4"/>
<reference evidence="7 8" key="1">
    <citation type="submission" date="2014-03" db="EMBL/GenBank/DDBJ databases">
        <title>Genomics of Bifidobacteria.</title>
        <authorList>
            <person name="Ventura M."/>
            <person name="Milani C."/>
            <person name="Lugli G.A."/>
        </authorList>
    </citation>
    <scope>NUCLEOTIDE SEQUENCE [LARGE SCALE GENOMIC DNA]</scope>
    <source>
        <strain evidence="7 8">LMG 10738</strain>
    </source>
</reference>
<comment type="pathway">
    <text evidence="1">Cell wall biogenesis; cell wall polysaccharide biosynthesis.</text>
</comment>
<comment type="similarity">
    <text evidence="2">Belongs to the glycosyltransferase 2 family.</text>
</comment>
<dbReference type="Pfam" id="PF13641">
    <property type="entry name" value="Glyco_tranf_2_3"/>
    <property type="match status" value="1"/>
</dbReference>
<evidence type="ECO:0000259" key="5">
    <source>
        <dbReference type="Pfam" id="PF17994"/>
    </source>
</evidence>
<dbReference type="InterPro" id="IPR029044">
    <property type="entry name" value="Nucleotide-diphossugar_trans"/>
</dbReference>
<gene>
    <name evidence="7" type="ORF">BCUN_2139</name>
</gene>
<sequence>MGQRTPLTILGRMATDFDSWETVNHVVFPVRDADETMPLYAVPWTRPHPTNEQFDPHQDFERIGFEAMNRKTFHHLLQETEPTLPGELSDDTAVVGRTAITLAANDHLTFCTYFNAFPASYWRRWTAVRTVRLTMDTAGEGTIDVFRSTGRGIPKPVESIDVSGEHSHIAVELSLDGLLDGGLFWFDAKAGPEGPLTVADAAWSVPEAARRTPQPGTLSIAITTFNRPSYCHDQLKAMAGDAGVRARLDTIYCVDQGTDLVSDQPGFADTAADLGGQLTYLRQPNYGGSGGFSRGMFETVKAAKSAYVLLLDDDAISEPESIVRAVCFADYCTAPTIVGGGMLHLDNRTVLHTQGENLDPNQQRMSSADPRGYNHDFARFPLRDTPDLHKRIDCDYNAWWMCLIPVETIREIGLSLPIFIKFDDIEYGVRAREHGYLTVSLPGVAVWHQAWHDKNSQRTWEEYFIARNRWMCALLHQDRPTLRHAVEMMFMDLNPGLKFFYSAMALNRMALRDLMRGPQYVVETMPHTLADVNRARQGFVDTETKPNFDAFPEPRRRFSIDDNPENGADTLKSGMKTCLRGILARRDGVDAERPDVAVPAQFTVWRAFENVQSALVTSPDGNSVAWCRRDNKLFREQLRRGLVQVRALMSRWEELAAEYRAADMASFETWERIFAQ</sequence>
<organism evidence="7 8">
    <name type="scientific">Bifidobacterium cuniculi</name>
    <dbReference type="NCBI Taxonomy" id="1688"/>
    <lineage>
        <taxon>Bacteria</taxon>
        <taxon>Bacillati</taxon>
        <taxon>Actinomycetota</taxon>
        <taxon>Actinomycetes</taxon>
        <taxon>Bifidobacteriales</taxon>
        <taxon>Bifidobacteriaceae</taxon>
        <taxon>Bifidobacterium</taxon>
    </lineage>
</organism>
<dbReference type="PANTHER" id="PTHR43179:SF12">
    <property type="entry name" value="GALACTOFURANOSYLTRANSFERASE GLFT2"/>
    <property type="match status" value="1"/>
</dbReference>
<feature type="domain" description="Galactofuranosyltransferase-2 C-terminal" evidence="6">
    <location>
        <begin position="497"/>
        <end position="675"/>
    </location>
</feature>
<dbReference type="PANTHER" id="PTHR43179">
    <property type="entry name" value="RHAMNOSYLTRANSFERASE WBBL"/>
    <property type="match status" value="1"/>
</dbReference>
<dbReference type="SUPFAM" id="SSF53448">
    <property type="entry name" value="Nucleotide-diphospho-sugar transferases"/>
    <property type="match status" value="1"/>
</dbReference>
<dbReference type="Pfam" id="PF19320">
    <property type="entry name" value="GlfT2_domain3"/>
    <property type="match status" value="1"/>
</dbReference>
<evidence type="ECO:0000256" key="3">
    <source>
        <dbReference type="ARBA" id="ARBA00022676"/>
    </source>
</evidence>
<dbReference type="InterPro" id="IPR040492">
    <property type="entry name" value="GlfT2_N"/>
</dbReference>
<name>A0A087AZS4_9BIFI</name>
<evidence type="ECO:0000259" key="6">
    <source>
        <dbReference type="Pfam" id="PF19320"/>
    </source>
</evidence>
<dbReference type="GO" id="GO:0016757">
    <property type="term" value="F:glycosyltransferase activity"/>
    <property type="evidence" value="ECO:0007669"/>
    <property type="project" value="UniProtKB-KW"/>
</dbReference>
<comment type="caution">
    <text evidence="7">The sequence shown here is derived from an EMBL/GenBank/DDBJ whole genome shotgun (WGS) entry which is preliminary data.</text>
</comment>
<protein>
    <submittedName>
        <fullName evidence="7">dTDP-rhamnosyl transferase RfbF</fullName>
    </submittedName>
</protein>
<evidence type="ECO:0000256" key="2">
    <source>
        <dbReference type="ARBA" id="ARBA00006739"/>
    </source>
</evidence>
<evidence type="ECO:0000256" key="1">
    <source>
        <dbReference type="ARBA" id="ARBA00004776"/>
    </source>
</evidence>
<dbReference type="InterPro" id="IPR045699">
    <property type="entry name" value="GlfT2_C"/>
</dbReference>
<dbReference type="eggNOG" id="COG1216">
    <property type="taxonomic scope" value="Bacteria"/>
</dbReference>
<dbReference type="Pfam" id="PF17994">
    <property type="entry name" value="Glft2_N"/>
    <property type="match status" value="1"/>
</dbReference>
<accession>A0A087AZS4</accession>
<keyword evidence="8" id="KW-1185">Reference proteome</keyword>
<dbReference type="STRING" id="1688.BCUN_2139"/>
<dbReference type="Proteomes" id="UP000029067">
    <property type="component" value="Unassembled WGS sequence"/>
</dbReference>
<evidence type="ECO:0000313" key="8">
    <source>
        <dbReference type="Proteomes" id="UP000029067"/>
    </source>
</evidence>
<dbReference type="EMBL" id="JGYV01000005">
    <property type="protein sequence ID" value="KFI64274.1"/>
    <property type="molecule type" value="Genomic_DNA"/>
</dbReference>
<evidence type="ECO:0000313" key="7">
    <source>
        <dbReference type="EMBL" id="KFI64274.1"/>
    </source>
</evidence>
<proteinExistence type="inferred from homology"/>
<keyword evidence="4 7" id="KW-0808">Transferase</keyword>
<feature type="domain" description="Galactofuranosyltransferase GlfT2 N-terminal" evidence="5">
    <location>
        <begin position="92"/>
        <end position="205"/>
    </location>
</feature>
<evidence type="ECO:0000256" key="4">
    <source>
        <dbReference type="ARBA" id="ARBA00022679"/>
    </source>
</evidence>